<evidence type="ECO:0000313" key="7">
    <source>
        <dbReference type="EMBL" id="RDI61123.1"/>
    </source>
</evidence>
<organism evidence="7 8">
    <name type="scientific">Microvirga subterranea</name>
    <dbReference type="NCBI Taxonomy" id="186651"/>
    <lineage>
        <taxon>Bacteria</taxon>
        <taxon>Pseudomonadati</taxon>
        <taxon>Pseudomonadota</taxon>
        <taxon>Alphaproteobacteria</taxon>
        <taxon>Hyphomicrobiales</taxon>
        <taxon>Methylobacteriaceae</taxon>
        <taxon>Microvirga</taxon>
    </lineage>
</organism>
<keyword evidence="2 4" id="KW-0479">Metal-binding</keyword>
<keyword evidence="1 4" id="KW-0349">Heme</keyword>
<evidence type="ECO:0000313" key="8">
    <source>
        <dbReference type="Proteomes" id="UP000254925"/>
    </source>
</evidence>
<gene>
    <name evidence="7" type="ORF">DES45_102518</name>
</gene>
<dbReference type="InterPro" id="IPR036909">
    <property type="entry name" value="Cyt_c-like_dom_sf"/>
</dbReference>
<evidence type="ECO:0000256" key="2">
    <source>
        <dbReference type="ARBA" id="ARBA00022723"/>
    </source>
</evidence>
<dbReference type="Proteomes" id="UP000254925">
    <property type="component" value="Unassembled WGS sequence"/>
</dbReference>
<proteinExistence type="predicted"/>
<name>A0A370HRE7_9HYPH</name>
<dbReference type="PROSITE" id="PS51007">
    <property type="entry name" value="CYTC"/>
    <property type="match status" value="1"/>
</dbReference>
<dbReference type="SUPFAM" id="SSF46626">
    <property type="entry name" value="Cytochrome c"/>
    <property type="match status" value="1"/>
</dbReference>
<evidence type="ECO:0000256" key="3">
    <source>
        <dbReference type="ARBA" id="ARBA00023004"/>
    </source>
</evidence>
<dbReference type="GO" id="GO:0020037">
    <property type="term" value="F:heme binding"/>
    <property type="evidence" value="ECO:0007669"/>
    <property type="project" value="InterPro"/>
</dbReference>
<dbReference type="EMBL" id="QQBB01000002">
    <property type="protein sequence ID" value="RDI61123.1"/>
    <property type="molecule type" value="Genomic_DNA"/>
</dbReference>
<evidence type="ECO:0000256" key="1">
    <source>
        <dbReference type="ARBA" id="ARBA00022617"/>
    </source>
</evidence>
<accession>A0A370HRE7</accession>
<feature type="domain" description="Cytochrome c" evidence="6">
    <location>
        <begin position="56"/>
        <end position="147"/>
    </location>
</feature>
<dbReference type="InterPro" id="IPR009056">
    <property type="entry name" value="Cyt_c-like_dom"/>
</dbReference>
<evidence type="ECO:0000256" key="4">
    <source>
        <dbReference type="PROSITE-ProRule" id="PRU00433"/>
    </source>
</evidence>
<dbReference type="Pfam" id="PF00034">
    <property type="entry name" value="Cytochrom_C"/>
    <property type="match status" value="1"/>
</dbReference>
<feature type="compositionally biased region" description="Basic and acidic residues" evidence="5">
    <location>
        <begin position="162"/>
        <end position="174"/>
    </location>
</feature>
<evidence type="ECO:0000259" key="6">
    <source>
        <dbReference type="PROSITE" id="PS51007"/>
    </source>
</evidence>
<reference evidence="7 8" key="1">
    <citation type="submission" date="2018-07" db="EMBL/GenBank/DDBJ databases">
        <title>Genomic Encyclopedia of Type Strains, Phase IV (KMG-IV): sequencing the most valuable type-strain genomes for metagenomic binning, comparative biology and taxonomic classification.</title>
        <authorList>
            <person name="Goeker M."/>
        </authorList>
    </citation>
    <scope>NUCLEOTIDE SEQUENCE [LARGE SCALE GENOMIC DNA]</scope>
    <source>
        <strain evidence="7 8">DSM 14364</strain>
    </source>
</reference>
<evidence type="ECO:0000256" key="5">
    <source>
        <dbReference type="SAM" id="MobiDB-lite"/>
    </source>
</evidence>
<feature type="region of interest" description="Disordered" evidence="5">
    <location>
        <begin position="148"/>
        <end position="201"/>
    </location>
</feature>
<keyword evidence="3 4" id="KW-0408">Iron</keyword>
<sequence length="201" mass="21671">MSEQSSEPAVSSSHLLKSRSMITRCVLPISIFLAATCLAACSEAADRSAILTIDGANPETGRNLIQTYGCGTCHTIAGIRGARGRVGPELRDYSQQHLLAGFLPNAPRYLIAWLMDPVALKPQTGMPAQGLTEEEARHIASYLYTLGSGRTASYPPDPPPSLRREEPSLEKIDRTVTSPSDTTPRTRRIVPSQDGNVASPR</sequence>
<keyword evidence="8" id="KW-1185">Reference proteome</keyword>
<dbReference type="GO" id="GO:0009055">
    <property type="term" value="F:electron transfer activity"/>
    <property type="evidence" value="ECO:0007669"/>
    <property type="project" value="InterPro"/>
</dbReference>
<dbReference type="GO" id="GO:0046872">
    <property type="term" value="F:metal ion binding"/>
    <property type="evidence" value="ECO:0007669"/>
    <property type="project" value="UniProtKB-KW"/>
</dbReference>
<dbReference type="AlphaFoldDB" id="A0A370HRE7"/>
<protein>
    <submittedName>
        <fullName evidence="7">Cytochrome c</fullName>
    </submittedName>
</protein>
<comment type="caution">
    <text evidence="7">The sequence shown here is derived from an EMBL/GenBank/DDBJ whole genome shotgun (WGS) entry which is preliminary data.</text>
</comment>
<dbReference type="Gene3D" id="1.10.760.10">
    <property type="entry name" value="Cytochrome c-like domain"/>
    <property type="match status" value="1"/>
</dbReference>